<dbReference type="CDD" id="cd00090">
    <property type="entry name" value="HTH_ARSR"/>
    <property type="match status" value="1"/>
</dbReference>
<dbReference type="PANTHER" id="PTHR43132:SF2">
    <property type="entry name" value="ARSENICAL RESISTANCE OPERON REPRESSOR ARSR-RELATED"/>
    <property type="match status" value="1"/>
</dbReference>
<evidence type="ECO:0000256" key="2">
    <source>
        <dbReference type="ARBA" id="ARBA00023125"/>
    </source>
</evidence>
<dbReference type="SMART" id="SM00418">
    <property type="entry name" value="HTH_ARSR"/>
    <property type="match status" value="1"/>
</dbReference>
<gene>
    <name evidence="5" type="ORF">HUK68_23025</name>
</gene>
<keyword evidence="2" id="KW-0238">DNA-binding</keyword>
<dbReference type="InterPro" id="IPR001845">
    <property type="entry name" value="HTH_ArsR_DNA-bd_dom"/>
</dbReference>
<evidence type="ECO:0000256" key="3">
    <source>
        <dbReference type="ARBA" id="ARBA00023163"/>
    </source>
</evidence>
<dbReference type="PRINTS" id="PR00778">
    <property type="entry name" value="HTHARSR"/>
</dbReference>
<name>A0A6N1XCC0_9BURK</name>
<protein>
    <submittedName>
        <fullName evidence="5">Helix-turn-helix transcriptional regulator</fullName>
    </submittedName>
</protein>
<dbReference type="InterPro" id="IPR036388">
    <property type="entry name" value="WH-like_DNA-bd_sf"/>
</dbReference>
<keyword evidence="6" id="KW-1185">Reference proteome</keyword>
<dbReference type="GO" id="GO:0003677">
    <property type="term" value="F:DNA binding"/>
    <property type="evidence" value="ECO:0007669"/>
    <property type="project" value="UniProtKB-KW"/>
</dbReference>
<evidence type="ECO:0000259" key="4">
    <source>
        <dbReference type="PROSITE" id="PS50987"/>
    </source>
</evidence>
<dbReference type="EMBL" id="CP054842">
    <property type="protein sequence ID" value="QKV55832.1"/>
    <property type="molecule type" value="Genomic_DNA"/>
</dbReference>
<dbReference type="Pfam" id="PF12840">
    <property type="entry name" value="HTH_20"/>
    <property type="match status" value="1"/>
</dbReference>
<dbReference type="AlphaFoldDB" id="A0A6N1XCC0"/>
<accession>A0A6N1XCC0</accession>
<dbReference type="PROSITE" id="PS50987">
    <property type="entry name" value="HTH_ARSR_2"/>
    <property type="match status" value="1"/>
</dbReference>
<dbReference type="GO" id="GO:0003700">
    <property type="term" value="F:DNA-binding transcription factor activity"/>
    <property type="evidence" value="ECO:0007669"/>
    <property type="project" value="InterPro"/>
</dbReference>
<organism evidence="5 6">
    <name type="scientific">Comamonas antarctica</name>
    <dbReference type="NCBI Taxonomy" id="2743470"/>
    <lineage>
        <taxon>Bacteria</taxon>
        <taxon>Pseudomonadati</taxon>
        <taxon>Pseudomonadota</taxon>
        <taxon>Betaproteobacteria</taxon>
        <taxon>Burkholderiales</taxon>
        <taxon>Comamonadaceae</taxon>
        <taxon>Comamonas</taxon>
    </lineage>
</organism>
<dbReference type="SUPFAM" id="SSF46785">
    <property type="entry name" value="Winged helix' DNA-binding domain"/>
    <property type="match status" value="1"/>
</dbReference>
<feature type="domain" description="HTH arsR-type" evidence="4">
    <location>
        <begin position="1"/>
        <end position="96"/>
    </location>
</feature>
<dbReference type="KEGG" id="aant:HUK68_23025"/>
<dbReference type="InterPro" id="IPR036390">
    <property type="entry name" value="WH_DNA-bd_sf"/>
</dbReference>
<evidence type="ECO:0000313" key="5">
    <source>
        <dbReference type="EMBL" id="QKV55832.1"/>
    </source>
</evidence>
<evidence type="ECO:0000313" key="6">
    <source>
        <dbReference type="Proteomes" id="UP000509579"/>
    </source>
</evidence>
<keyword evidence="3" id="KW-0804">Transcription</keyword>
<dbReference type="NCBIfam" id="NF033788">
    <property type="entry name" value="HTH_metalloreg"/>
    <property type="match status" value="1"/>
</dbReference>
<dbReference type="InterPro" id="IPR011991">
    <property type="entry name" value="ArsR-like_HTH"/>
</dbReference>
<keyword evidence="5" id="KW-0614">Plasmid</keyword>
<dbReference type="Gene3D" id="1.10.10.10">
    <property type="entry name" value="Winged helix-like DNA-binding domain superfamily/Winged helix DNA-binding domain"/>
    <property type="match status" value="1"/>
</dbReference>
<proteinExistence type="predicted"/>
<dbReference type="PANTHER" id="PTHR43132">
    <property type="entry name" value="ARSENICAL RESISTANCE OPERON REPRESSOR ARSR-RELATED"/>
    <property type="match status" value="1"/>
</dbReference>
<sequence>MKEQEALDGFAAIAQGTRLRILRMLVVAGADGLAAGTIGEQLGGATSSRVSFHLTHLERARLVQSRREGRSIIYSAKFSVLSDLVAFLMHDCCQGHCKYCDRAIALFAKCEGRPSE</sequence>
<keyword evidence="1" id="KW-0805">Transcription regulation</keyword>
<geneLocation type="plasmid" evidence="5 6">
    <name>unnamed2</name>
</geneLocation>
<reference evidence="5 6" key="1">
    <citation type="submission" date="2020-06" db="EMBL/GenBank/DDBJ databases">
        <title>Acidovorax antarctica sp. nov., isolated from Corinth ice sheet soil, Antarctic Fields Peninsula.</title>
        <authorList>
            <person name="Xu Q."/>
            <person name="Peng F."/>
        </authorList>
    </citation>
    <scope>NUCLEOTIDE SEQUENCE [LARGE SCALE GENOMIC DNA]</scope>
    <source>
        <strain evidence="5 6">16-35-5</strain>
        <plasmid evidence="5 6">unnamed2</plasmid>
    </source>
</reference>
<dbReference type="InterPro" id="IPR051011">
    <property type="entry name" value="Metal_resp_trans_reg"/>
</dbReference>
<evidence type="ECO:0000256" key="1">
    <source>
        <dbReference type="ARBA" id="ARBA00023015"/>
    </source>
</evidence>
<dbReference type="Proteomes" id="UP000509579">
    <property type="component" value="Plasmid unnamed2"/>
</dbReference>
<dbReference type="RefSeq" id="WP_175506610.1">
    <property type="nucleotide sequence ID" value="NZ_CP054842.1"/>
</dbReference>